<dbReference type="RefSeq" id="WP_089293415.1">
    <property type="nucleotide sequence ID" value="NZ_BOMU01000038.1"/>
</dbReference>
<proteinExistence type="predicted"/>
<sequence>MARQPDPEASRAVLVGVSSYDTPTMTPLPTVANNTEQMAALLTDPRMWGLSEKHCTVLNNPRHPGKVLDALITAVEEATDAVVFYFAGHGWVQPDSDDLFLALPKSGRHRWWHALPYQDIRRILSEVTRPATKIVLLDCCYSGAAINKMAGESEIGDQVAIHGTYVMTATSGTIRATFRPEADLTDFTGAFIEAARSGIPDGPSLVGLPLLHNQVRDKLARLNRPIPQQRMTGQGGEVALLHNAYYFNDRDVHAADLIRREIGLTPREREVVVAPPTQVCAALREPHDEAAADRIRQAIGLTRAEQGVAAVVEQLTGARMVEYARAVLLAAIQRPPDSVVILLSALQKTDQLRWADHLVSTYARNREPFWVGALAQRLHVEGDAEAHRSLEGLIEEALLSRAGDAGDLHAMTVTLLGRDLGKRVEETLWRIQAGLPGSRVEGLADALRAAGHETVAYRLYGSIADLVADRPVTATVRLIAGMHRTGRDQDAHDLLVRLAGRHQEPQQRAQLLDVLWGAQVPAGPAEDLTHFDEDTLLATVLALYPLGRYRRGRQLMVAALADRDPQATVRFALALQRAGYPVESQGLVEQLRGDPTHRIVAVVAGFVAAGKPEYAERLVREAFTAELLTELPAELRRYAEPALGEKAVPERVELAAALPPEAGMWLLATLPDDVDAALLHDPRVALGVLGLGGARRERLMALPPGIRWPLTVIEDALSGRFGHPGARLADVLALAEASSERMLVESVIRRPVADIVALIPAGRRILDAVAGGADPRTQLEILRHLDEDDPAAAGYLKRLRATLAEPRCCALVTTLHQAGLHRHAATLLGRRVDAAWRPEAQIVAGVLSDLPPQPPSARHLIRAGLPPRATALHVARPAIAIRAAFAVFTDTELIHVSRDGTRVRVPYRRLATVTVRAVSRTTARLTADGENHDLRVRADEFARLVVRIHENLHTFRRTVDDLV</sequence>
<reference evidence="2 3" key="1">
    <citation type="submission" date="2017-06" db="EMBL/GenBank/DDBJ databases">
        <authorList>
            <person name="Kim H.J."/>
            <person name="Triplett B.A."/>
        </authorList>
    </citation>
    <scope>NUCLEOTIDE SEQUENCE [LARGE SCALE GENOMIC DNA]</scope>
    <source>
        <strain evidence="2 3">DSM 43151</strain>
    </source>
</reference>
<name>A0A238Y4C1_9ACTN</name>
<evidence type="ECO:0000259" key="1">
    <source>
        <dbReference type="Pfam" id="PF00656"/>
    </source>
</evidence>
<accession>A0A238Y4C1</accession>
<dbReference type="InterPro" id="IPR011600">
    <property type="entry name" value="Pept_C14_caspase"/>
</dbReference>
<keyword evidence="3" id="KW-1185">Reference proteome</keyword>
<protein>
    <submittedName>
        <fullName evidence="2">Caspase domain-containing protein</fullName>
    </submittedName>
</protein>
<dbReference type="AlphaFoldDB" id="A0A238Y4C1"/>
<evidence type="ECO:0000313" key="3">
    <source>
        <dbReference type="Proteomes" id="UP000198415"/>
    </source>
</evidence>
<dbReference type="GO" id="GO:0006508">
    <property type="term" value="P:proteolysis"/>
    <property type="evidence" value="ECO:0007669"/>
    <property type="project" value="InterPro"/>
</dbReference>
<gene>
    <name evidence="2" type="ORF">SAMN06264365_104229</name>
</gene>
<evidence type="ECO:0000313" key="2">
    <source>
        <dbReference type="EMBL" id="SNR65641.1"/>
    </source>
</evidence>
<dbReference type="SUPFAM" id="SSF52129">
    <property type="entry name" value="Caspase-like"/>
    <property type="match status" value="1"/>
</dbReference>
<dbReference type="Proteomes" id="UP000198415">
    <property type="component" value="Unassembled WGS sequence"/>
</dbReference>
<feature type="domain" description="Peptidase C14 caspase" evidence="1">
    <location>
        <begin position="11"/>
        <end position="154"/>
    </location>
</feature>
<dbReference type="GO" id="GO:0004197">
    <property type="term" value="F:cysteine-type endopeptidase activity"/>
    <property type="evidence" value="ECO:0007669"/>
    <property type="project" value="InterPro"/>
</dbReference>
<dbReference type="EMBL" id="FZNR01000004">
    <property type="protein sequence ID" value="SNR65641.1"/>
    <property type="molecule type" value="Genomic_DNA"/>
</dbReference>
<dbReference type="Pfam" id="PF00656">
    <property type="entry name" value="Peptidase_C14"/>
    <property type="match status" value="1"/>
</dbReference>
<dbReference type="InterPro" id="IPR029030">
    <property type="entry name" value="Caspase-like_dom_sf"/>
</dbReference>
<dbReference type="OrthoDB" id="4464809at2"/>
<organism evidence="2 3">
    <name type="scientific">Actinoplanes regularis</name>
    <dbReference type="NCBI Taxonomy" id="52697"/>
    <lineage>
        <taxon>Bacteria</taxon>
        <taxon>Bacillati</taxon>
        <taxon>Actinomycetota</taxon>
        <taxon>Actinomycetes</taxon>
        <taxon>Micromonosporales</taxon>
        <taxon>Micromonosporaceae</taxon>
        <taxon>Actinoplanes</taxon>
    </lineage>
</organism>
<dbReference type="NCBIfam" id="NF047832">
    <property type="entry name" value="caspase_w_EACC1"/>
    <property type="match status" value="1"/>
</dbReference>
<dbReference type="Gene3D" id="3.40.50.1460">
    <property type="match status" value="1"/>
</dbReference>